<dbReference type="InterPro" id="IPR036390">
    <property type="entry name" value="WH_DNA-bd_sf"/>
</dbReference>
<organism evidence="1 2">
    <name type="scientific">Limimaricola cinnabarinus</name>
    <dbReference type="NCBI Taxonomy" id="1125964"/>
    <lineage>
        <taxon>Bacteria</taxon>
        <taxon>Pseudomonadati</taxon>
        <taxon>Pseudomonadota</taxon>
        <taxon>Alphaproteobacteria</taxon>
        <taxon>Rhodobacterales</taxon>
        <taxon>Paracoccaceae</taxon>
        <taxon>Limimaricola</taxon>
    </lineage>
</organism>
<gene>
    <name evidence="1" type="ORF">CJ301_18075</name>
</gene>
<dbReference type="AlphaFoldDB" id="A0A2G1MBL8"/>
<proteinExistence type="predicted"/>
<dbReference type="Pfam" id="PF13730">
    <property type="entry name" value="HTH_36"/>
    <property type="match status" value="1"/>
</dbReference>
<evidence type="ECO:0000313" key="2">
    <source>
        <dbReference type="Proteomes" id="UP000221860"/>
    </source>
</evidence>
<sequence length="330" mass="37254">MTFPMNPGRGFVALPNEIMDLKMSSGAFRLLTLLCSYANHKTGDCHTPHEELASRMGRSKPSITAYLKELRALGLVASFSKRGLFGGNGYQRHNVTFWKEWRTALRKAGTDRRQKKVDEQVADVQEAECGVQSSEREYNNHIHSNHTTAPQPLPQLVEMNEAPALQPDPCVSAVVEELRERWVELTRGASWSTHFNSMPSRDLVAKTEKLLADYALVQADTAISDVDIERRLRGIWRSLGVRENREALHEQVELVSQNPAPAAVLPALSAAIKRKWRVGFWRKMPEPHFFRNYLAEACAAAPATMASTLKVLRHHLRKYTELTAMKTATR</sequence>
<keyword evidence="2" id="KW-1185">Reference proteome</keyword>
<dbReference type="SUPFAM" id="SSF46785">
    <property type="entry name" value="Winged helix' DNA-binding domain"/>
    <property type="match status" value="1"/>
</dbReference>
<dbReference type="InterPro" id="IPR036388">
    <property type="entry name" value="WH-like_DNA-bd_sf"/>
</dbReference>
<name>A0A2G1MBL8_9RHOB</name>
<dbReference type="OrthoDB" id="7860714at2"/>
<protein>
    <recommendedName>
        <fullName evidence="3">Helix-turn-helix domain-containing protein</fullName>
    </recommendedName>
</protein>
<dbReference type="Gene3D" id="1.10.10.10">
    <property type="entry name" value="Winged helix-like DNA-binding domain superfamily/Winged helix DNA-binding domain"/>
    <property type="match status" value="1"/>
</dbReference>
<reference evidence="1 2" key="1">
    <citation type="submission" date="2017-08" db="EMBL/GenBank/DDBJ databases">
        <title>Draft Genome Sequence of Loktanella cinnabarina Strain XM1, Isolated from Coastal Surface Water.</title>
        <authorList>
            <person name="Ma R."/>
            <person name="Wang J."/>
            <person name="Wang Q."/>
            <person name="Ma Z."/>
            <person name="Li J."/>
            <person name="Chen L."/>
        </authorList>
    </citation>
    <scope>NUCLEOTIDE SEQUENCE [LARGE SCALE GENOMIC DNA]</scope>
    <source>
        <strain evidence="1 2">XM1</strain>
    </source>
</reference>
<comment type="caution">
    <text evidence="1">The sequence shown here is derived from an EMBL/GenBank/DDBJ whole genome shotgun (WGS) entry which is preliminary data.</text>
</comment>
<accession>A0A2G1MBL8</accession>
<dbReference type="Proteomes" id="UP000221860">
    <property type="component" value="Unassembled WGS sequence"/>
</dbReference>
<dbReference type="EMBL" id="NQWH01000066">
    <property type="protein sequence ID" value="PHP26127.1"/>
    <property type="molecule type" value="Genomic_DNA"/>
</dbReference>
<evidence type="ECO:0008006" key="3">
    <source>
        <dbReference type="Google" id="ProtNLM"/>
    </source>
</evidence>
<evidence type="ECO:0000313" key="1">
    <source>
        <dbReference type="EMBL" id="PHP26127.1"/>
    </source>
</evidence>